<reference evidence="1 2" key="1">
    <citation type="submission" date="2017-03" db="EMBL/GenBank/DDBJ databases">
        <authorList>
            <person name="Afonso C.L."/>
            <person name="Miller P.J."/>
            <person name="Scott M.A."/>
            <person name="Spackman E."/>
            <person name="Goraichik I."/>
            <person name="Dimitrov K.M."/>
            <person name="Suarez D.L."/>
            <person name="Swayne D.E."/>
        </authorList>
    </citation>
    <scope>NUCLEOTIDE SEQUENCE [LARGE SCALE GENOMIC DNA]</scope>
    <source>
        <strain evidence="1">PRJEB14757</strain>
    </source>
</reference>
<evidence type="ECO:0000313" key="1">
    <source>
        <dbReference type="EMBL" id="SLM31248.1"/>
    </source>
</evidence>
<sequence length="59" mass="6822">MQVTFKKLPVISTKDPIIDSKQTYLWLDSFCICLNQDAQDEKDVQDIYHPALSCLSWTS</sequence>
<evidence type="ECO:0008006" key="3">
    <source>
        <dbReference type="Google" id="ProtNLM"/>
    </source>
</evidence>
<proteinExistence type="predicted"/>
<dbReference type="AlphaFoldDB" id="A0A1W1HFR3"/>
<name>A0A1W1HFR3_9BACT</name>
<dbReference type="Proteomes" id="UP000191931">
    <property type="component" value="Unassembled WGS sequence"/>
</dbReference>
<protein>
    <recommendedName>
        <fullName evidence="3">Heterokaryon incompatibility domain-containing protein</fullName>
    </recommendedName>
</protein>
<keyword evidence="2" id="KW-1185">Reference proteome</keyword>
<organism evidence="1 2">
    <name type="scientific">Desulfamplus magnetovallimortis</name>
    <dbReference type="NCBI Taxonomy" id="1246637"/>
    <lineage>
        <taxon>Bacteria</taxon>
        <taxon>Pseudomonadati</taxon>
        <taxon>Thermodesulfobacteriota</taxon>
        <taxon>Desulfobacteria</taxon>
        <taxon>Desulfobacterales</taxon>
        <taxon>Desulfobacteraceae</taxon>
        <taxon>Desulfamplus</taxon>
    </lineage>
</organism>
<evidence type="ECO:0000313" key="2">
    <source>
        <dbReference type="Proteomes" id="UP000191931"/>
    </source>
</evidence>
<dbReference type="EMBL" id="FWEV01000212">
    <property type="protein sequence ID" value="SLM31248.1"/>
    <property type="molecule type" value="Genomic_DNA"/>
</dbReference>
<gene>
    <name evidence="1" type="ORF">MTBBW1_290029</name>
</gene>
<accession>A0A1W1HFR3</accession>